<evidence type="ECO:0000256" key="1">
    <source>
        <dbReference type="SAM" id="MobiDB-lite"/>
    </source>
</evidence>
<protein>
    <submittedName>
        <fullName evidence="2">Uncharacterized protein</fullName>
    </submittedName>
</protein>
<feature type="region of interest" description="Disordered" evidence="1">
    <location>
        <begin position="1"/>
        <end position="36"/>
    </location>
</feature>
<dbReference type="Proteomes" id="UP000240527">
    <property type="component" value="Chromosome"/>
</dbReference>
<sequence>MAPSPGRRGDDAAIHNPRHSRPCGGTPSIRRRGGRGGPLAVRLRLSCQLNQGFPPQGRE</sequence>
<gene>
    <name evidence="2" type="ORF">B7G68_03715</name>
</gene>
<proteinExistence type="predicted"/>
<organism evidence="2 3">
    <name type="scientific">Caulobacter segnis</name>
    <dbReference type="NCBI Taxonomy" id="88688"/>
    <lineage>
        <taxon>Bacteria</taxon>
        <taxon>Pseudomonadati</taxon>
        <taxon>Pseudomonadota</taxon>
        <taxon>Alphaproteobacteria</taxon>
        <taxon>Caulobacterales</taxon>
        <taxon>Caulobacteraceae</taxon>
        <taxon>Caulobacter</taxon>
    </lineage>
</organism>
<name>A0ABM6TDA1_9CAUL</name>
<accession>A0ABM6TDA1</accession>
<evidence type="ECO:0000313" key="2">
    <source>
        <dbReference type="EMBL" id="AVQ01048.1"/>
    </source>
</evidence>
<dbReference type="EMBL" id="CP027850">
    <property type="protein sequence ID" value="AVQ01048.1"/>
    <property type="molecule type" value="Genomic_DNA"/>
</dbReference>
<evidence type="ECO:0000313" key="3">
    <source>
        <dbReference type="Proteomes" id="UP000240527"/>
    </source>
</evidence>
<keyword evidence="3" id="KW-1185">Reference proteome</keyword>
<reference evidence="2 3" key="1">
    <citation type="journal article" date="2015" name="Biotechnol. Bioeng.">
        <title>Genome sequence and phenotypic characterization of Caulobacter segnis.</title>
        <authorList>
            <person name="Patel S."/>
            <person name="Fletcher B."/>
            <person name="Scott D.C."/>
            <person name="Ely B."/>
        </authorList>
    </citation>
    <scope>NUCLEOTIDE SEQUENCE [LARGE SCALE GENOMIC DNA]</scope>
    <source>
        <strain evidence="2 3">TK0059</strain>
    </source>
</reference>